<reference evidence="1" key="1">
    <citation type="submission" date="2019-10" db="EMBL/GenBank/DDBJ databases">
        <authorList>
            <consortium name="DOE Joint Genome Institute"/>
            <person name="Kuo A."/>
            <person name="Miyauchi S."/>
            <person name="Kiss E."/>
            <person name="Drula E."/>
            <person name="Kohler A."/>
            <person name="Sanchez-Garcia M."/>
            <person name="Andreopoulos B."/>
            <person name="Barry K.W."/>
            <person name="Bonito G."/>
            <person name="Buee M."/>
            <person name="Carver A."/>
            <person name="Chen C."/>
            <person name="Cichocki N."/>
            <person name="Clum A."/>
            <person name="Culley D."/>
            <person name="Crous P.W."/>
            <person name="Fauchery L."/>
            <person name="Girlanda M."/>
            <person name="Hayes R."/>
            <person name="Keri Z."/>
            <person name="LaButti K."/>
            <person name="Lipzen A."/>
            <person name="Lombard V."/>
            <person name="Magnuson J."/>
            <person name="Maillard F."/>
            <person name="Morin E."/>
            <person name="Murat C."/>
            <person name="Nolan M."/>
            <person name="Ohm R."/>
            <person name="Pangilinan J."/>
            <person name="Pereira M."/>
            <person name="Perotto S."/>
            <person name="Peter M."/>
            <person name="Riley R."/>
            <person name="Sitrit Y."/>
            <person name="Stielow B."/>
            <person name="Szollosi G."/>
            <person name="Zifcakova L."/>
            <person name="Stursova M."/>
            <person name="Spatafora J.W."/>
            <person name="Tedersoo L."/>
            <person name="Vaario L.-M."/>
            <person name="Yamada A."/>
            <person name="Yan M."/>
            <person name="Wang P."/>
            <person name="Xu J."/>
            <person name="Bruns T."/>
            <person name="Baldrian P."/>
            <person name="Vilgalys R."/>
            <person name="Henrissat B."/>
            <person name="Grigoriev I.V."/>
            <person name="Hibbett D."/>
            <person name="Nagy L.G."/>
            <person name="Martin F.M."/>
        </authorList>
    </citation>
    <scope>NUCLEOTIDE SEQUENCE</scope>
    <source>
        <strain evidence="1">BED1</strain>
    </source>
</reference>
<protein>
    <submittedName>
        <fullName evidence="1">Uncharacterized protein</fullName>
    </submittedName>
</protein>
<organism evidence="1 2">
    <name type="scientific">Boletus edulis BED1</name>
    <dbReference type="NCBI Taxonomy" id="1328754"/>
    <lineage>
        <taxon>Eukaryota</taxon>
        <taxon>Fungi</taxon>
        <taxon>Dikarya</taxon>
        <taxon>Basidiomycota</taxon>
        <taxon>Agaricomycotina</taxon>
        <taxon>Agaricomycetes</taxon>
        <taxon>Agaricomycetidae</taxon>
        <taxon>Boletales</taxon>
        <taxon>Boletineae</taxon>
        <taxon>Boletaceae</taxon>
        <taxon>Boletoideae</taxon>
        <taxon>Boletus</taxon>
    </lineage>
</organism>
<gene>
    <name evidence="1" type="ORF">L210DRAFT_3651071</name>
</gene>
<sequence length="103" mass="11287">MSDTKSTVATDTQPETNTLTLQLPTEINNVSINLKESVQKVNISILSPQLPCKRSVAVQATSDTESESEPDGIVVPVRYTSEASRARIMNTTASPSKKRLRHF</sequence>
<evidence type="ECO:0000313" key="1">
    <source>
        <dbReference type="EMBL" id="KAF8431527.1"/>
    </source>
</evidence>
<accession>A0AAD4BIJ0</accession>
<proteinExistence type="predicted"/>
<dbReference type="EMBL" id="WHUW01000049">
    <property type="protein sequence ID" value="KAF8431527.1"/>
    <property type="molecule type" value="Genomic_DNA"/>
</dbReference>
<evidence type="ECO:0000313" key="2">
    <source>
        <dbReference type="Proteomes" id="UP001194468"/>
    </source>
</evidence>
<keyword evidence="2" id="KW-1185">Reference proteome</keyword>
<name>A0AAD4BIJ0_BOLED</name>
<dbReference type="Proteomes" id="UP001194468">
    <property type="component" value="Unassembled WGS sequence"/>
</dbReference>
<comment type="caution">
    <text evidence="1">The sequence shown here is derived from an EMBL/GenBank/DDBJ whole genome shotgun (WGS) entry which is preliminary data.</text>
</comment>
<dbReference type="AlphaFoldDB" id="A0AAD4BIJ0"/>
<reference evidence="1" key="2">
    <citation type="journal article" date="2020" name="Nat. Commun.">
        <title>Large-scale genome sequencing of mycorrhizal fungi provides insights into the early evolution of symbiotic traits.</title>
        <authorList>
            <person name="Miyauchi S."/>
            <person name="Kiss E."/>
            <person name="Kuo A."/>
            <person name="Drula E."/>
            <person name="Kohler A."/>
            <person name="Sanchez-Garcia M."/>
            <person name="Morin E."/>
            <person name="Andreopoulos B."/>
            <person name="Barry K.W."/>
            <person name="Bonito G."/>
            <person name="Buee M."/>
            <person name="Carver A."/>
            <person name="Chen C."/>
            <person name="Cichocki N."/>
            <person name="Clum A."/>
            <person name="Culley D."/>
            <person name="Crous P.W."/>
            <person name="Fauchery L."/>
            <person name="Girlanda M."/>
            <person name="Hayes R.D."/>
            <person name="Keri Z."/>
            <person name="LaButti K."/>
            <person name="Lipzen A."/>
            <person name="Lombard V."/>
            <person name="Magnuson J."/>
            <person name="Maillard F."/>
            <person name="Murat C."/>
            <person name="Nolan M."/>
            <person name="Ohm R.A."/>
            <person name="Pangilinan J."/>
            <person name="Pereira M.F."/>
            <person name="Perotto S."/>
            <person name="Peter M."/>
            <person name="Pfister S."/>
            <person name="Riley R."/>
            <person name="Sitrit Y."/>
            <person name="Stielow J.B."/>
            <person name="Szollosi G."/>
            <person name="Zifcakova L."/>
            <person name="Stursova M."/>
            <person name="Spatafora J.W."/>
            <person name="Tedersoo L."/>
            <person name="Vaario L.M."/>
            <person name="Yamada A."/>
            <person name="Yan M."/>
            <person name="Wang P."/>
            <person name="Xu J."/>
            <person name="Bruns T."/>
            <person name="Baldrian P."/>
            <person name="Vilgalys R."/>
            <person name="Dunand C."/>
            <person name="Henrissat B."/>
            <person name="Grigoriev I.V."/>
            <person name="Hibbett D."/>
            <person name="Nagy L.G."/>
            <person name="Martin F.M."/>
        </authorList>
    </citation>
    <scope>NUCLEOTIDE SEQUENCE</scope>
    <source>
        <strain evidence="1">BED1</strain>
    </source>
</reference>